<proteinExistence type="predicted"/>
<dbReference type="Gene3D" id="1.25.40.10">
    <property type="entry name" value="Tetratricopeptide repeat domain"/>
    <property type="match status" value="2"/>
</dbReference>
<evidence type="ECO:0000259" key="3">
    <source>
        <dbReference type="Pfam" id="PF00931"/>
    </source>
</evidence>
<dbReference type="STRING" id="441959.B8MMZ4"/>
<dbReference type="SMART" id="SM00028">
    <property type="entry name" value="TPR"/>
    <property type="match status" value="6"/>
</dbReference>
<evidence type="ECO:0000256" key="1">
    <source>
        <dbReference type="PROSITE-ProRule" id="PRU00339"/>
    </source>
</evidence>
<keyword evidence="2" id="KW-0472">Membrane</keyword>
<dbReference type="VEuPathDB" id="FungiDB:TSTA_101790"/>
<name>B8MMZ4_TALSN</name>
<dbReference type="EMBL" id="EQ962658">
    <property type="protein sequence ID" value="EED13943.1"/>
    <property type="molecule type" value="Genomic_DNA"/>
</dbReference>
<dbReference type="HOGENOM" id="CLU_000288_125_3_1"/>
<dbReference type="RefSeq" id="XP_002486181.1">
    <property type="nucleotide sequence ID" value="XM_002486136.1"/>
</dbReference>
<dbReference type="SUPFAM" id="SSF52540">
    <property type="entry name" value="P-loop containing nucleoside triphosphate hydrolases"/>
    <property type="match status" value="1"/>
</dbReference>
<feature type="transmembrane region" description="Helical" evidence="2">
    <location>
        <begin position="1038"/>
        <end position="1057"/>
    </location>
</feature>
<gene>
    <name evidence="5" type="ORF">TSTA_101790</name>
</gene>
<dbReference type="InterPro" id="IPR002182">
    <property type="entry name" value="NB-ARC"/>
</dbReference>
<dbReference type="PhylomeDB" id="B8MMZ4"/>
<protein>
    <submittedName>
        <fullName evidence="5">Kinesin light chain, putative</fullName>
    </submittedName>
</protein>
<dbReference type="OMA" id="PPWFKAA"/>
<dbReference type="InterPro" id="IPR000845">
    <property type="entry name" value="Nucleoside_phosphorylase_d"/>
</dbReference>
<dbReference type="PANTHER" id="PTHR46082:SF6">
    <property type="entry name" value="AAA+ ATPASE DOMAIN-CONTAINING PROTEIN-RELATED"/>
    <property type="match status" value="1"/>
</dbReference>
<evidence type="ECO:0000256" key="2">
    <source>
        <dbReference type="SAM" id="Phobius"/>
    </source>
</evidence>
<dbReference type="Pfam" id="PF13424">
    <property type="entry name" value="TPR_12"/>
    <property type="match status" value="3"/>
</dbReference>
<dbReference type="Gene3D" id="3.40.50.1580">
    <property type="entry name" value="Nucleoside phosphorylase domain"/>
    <property type="match status" value="1"/>
</dbReference>
<dbReference type="PROSITE" id="PS50005">
    <property type="entry name" value="TPR"/>
    <property type="match status" value="2"/>
</dbReference>
<dbReference type="Pfam" id="PF01048">
    <property type="entry name" value="PNP_UDP_1"/>
    <property type="match status" value="1"/>
</dbReference>
<dbReference type="OrthoDB" id="1658288at2759"/>
<keyword evidence="1" id="KW-0802">TPR repeat</keyword>
<keyword evidence="2" id="KW-1133">Transmembrane helix</keyword>
<dbReference type="PRINTS" id="PR00364">
    <property type="entry name" value="DISEASERSIST"/>
</dbReference>
<feature type="repeat" description="TPR" evidence="1">
    <location>
        <begin position="976"/>
        <end position="1009"/>
    </location>
</feature>
<dbReference type="eggNOG" id="KOG1840">
    <property type="taxonomic scope" value="Eukaryota"/>
</dbReference>
<evidence type="ECO:0000313" key="5">
    <source>
        <dbReference type="EMBL" id="EED13943.1"/>
    </source>
</evidence>
<evidence type="ECO:0000259" key="4">
    <source>
        <dbReference type="Pfam" id="PF01048"/>
    </source>
</evidence>
<dbReference type="GO" id="GO:0009116">
    <property type="term" value="P:nucleoside metabolic process"/>
    <property type="evidence" value="ECO:0007669"/>
    <property type="project" value="InterPro"/>
</dbReference>
<dbReference type="eggNOG" id="KOG4658">
    <property type="taxonomic scope" value="Eukaryota"/>
</dbReference>
<reference evidence="6" key="1">
    <citation type="journal article" date="2015" name="Genome Announc.">
        <title>Genome sequence of the AIDS-associated pathogen Penicillium marneffei (ATCC18224) and its near taxonomic relative Talaromyces stipitatus (ATCC10500).</title>
        <authorList>
            <person name="Nierman W.C."/>
            <person name="Fedorova-Abrams N.D."/>
            <person name="Andrianopoulos A."/>
        </authorList>
    </citation>
    <scope>NUCLEOTIDE SEQUENCE [LARGE SCALE GENOMIC DNA]</scope>
    <source>
        <strain evidence="6">ATCC 10500 / CBS 375.48 / QM 6759 / NRRL 1006</strain>
    </source>
</reference>
<dbReference type="PANTHER" id="PTHR46082">
    <property type="entry name" value="ATP/GTP-BINDING PROTEIN-RELATED"/>
    <property type="match status" value="1"/>
</dbReference>
<dbReference type="SUPFAM" id="SSF53167">
    <property type="entry name" value="Purine and uridine phosphorylases"/>
    <property type="match status" value="1"/>
</dbReference>
<feature type="domain" description="NB-ARC" evidence="3">
    <location>
        <begin position="351"/>
        <end position="498"/>
    </location>
</feature>
<dbReference type="GO" id="GO:0043531">
    <property type="term" value="F:ADP binding"/>
    <property type="evidence" value="ECO:0007669"/>
    <property type="project" value="InterPro"/>
</dbReference>
<feature type="repeat" description="TPR" evidence="1">
    <location>
        <begin position="934"/>
        <end position="967"/>
    </location>
</feature>
<dbReference type="SUPFAM" id="SSF48452">
    <property type="entry name" value="TPR-like"/>
    <property type="match status" value="2"/>
</dbReference>
<dbReference type="Pfam" id="PF00931">
    <property type="entry name" value="NB-ARC"/>
    <property type="match status" value="1"/>
</dbReference>
<sequence>MAAWTRRSHKDYTVGWICALPVELAAAKVMLDEVHKDLPVSSTDHNTYILGSIKDHNVVIACLPSGDYGLVSANTVAMQLLSSFRSIRFGLMVGIGGGVPSDVADIRLGDIVVSKPTGSYGGVIQYDYGKTLSGGFERTGMLNRPPQVLLTALSKLQSNHLTEGSRIAEFLTEVEQKNPRQAATFTRPTQEDHLFLSDYHHIDSRSATCNACDPTQIVSRPPRDHDEPLVHYGLIASGNQLVKDSKLRDQLGRGLDVYCVEMEAAGLSNNFPCLVVRGICDYADSHKKKEWQGYASVVAAAYAKELLICTSVLSINQSETAREPLSNAREFHVPFDLTGVPAVENFLGRYKELEHLWHHLQPEEKGPRKVAVLHGLGGIGKTQLAARFAREQKEHFTAIFWLAGKSRETLLQSLSSISSRLPGQSSKSAEANDSEVEQNAKRVLRWLASSRNTRWLLIFDNIDQYSPGTDYGYDIGKSFPTADHGSILITSRLQSITELGRPFAVQGFDFEDAISLLWQSRNQPAPDTATRQDQDVVDLINRLGGLPLAITIAGSFMRETGTSVSEYLQYYQRSWHDLHSDTKPGRHYQQGNILRTWSVSYDEIRKRDPDIAELLLLLAHFDNRDIWYELLKCGQRSPNPPAWYADVISDSLTFKKRIRILIEFSLLSVNEQKGSYMMHPVVQDWCLDMASIEEKARNRRWGELALASVGHAVPNWDEQELASVEHKIPSPDPKACLEFYRRLSIQADYTRRFWRGDELTDNTVILDAIHSFGRLYANSAEFKKAEMMYLRAIAGYEKVLDPDHTSIMDTVYHLGVLYKEQGMWDEAELMYQRALAGYQKALGADGMPTLTTIYSIAVLYKYQRKWKEAGMMYQQALTGYQKARGPDDISTLNIIEGMAFVYSFERNWDEAETMYQRALTGYKKVLGPYNSLTLNTFDRMATLYRKLGKFEEAEMMYQQALKGIEKTFGSDHILHLVVVNALGASYIQQGKWEEAEVLYRRALAVYKTTLGPDHYFIEKVMQRLRELRIMHIMFNKWFVIRGIGELLGLLFWAYVWYYY</sequence>
<dbReference type="InterPro" id="IPR011990">
    <property type="entry name" value="TPR-like_helical_dom_sf"/>
</dbReference>
<organism evidence="5 6">
    <name type="scientific">Talaromyces stipitatus (strain ATCC 10500 / CBS 375.48 / QM 6759 / NRRL 1006)</name>
    <name type="common">Penicillium stipitatum</name>
    <dbReference type="NCBI Taxonomy" id="441959"/>
    <lineage>
        <taxon>Eukaryota</taxon>
        <taxon>Fungi</taxon>
        <taxon>Dikarya</taxon>
        <taxon>Ascomycota</taxon>
        <taxon>Pezizomycotina</taxon>
        <taxon>Eurotiomycetes</taxon>
        <taxon>Eurotiomycetidae</taxon>
        <taxon>Eurotiales</taxon>
        <taxon>Trichocomaceae</taxon>
        <taxon>Talaromyces</taxon>
        <taxon>Talaromyces sect. Talaromyces</taxon>
    </lineage>
</organism>
<keyword evidence="6" id="KW-1185">Reference proteome</keyword>
<evidence type="ECO:0000313" key="6">
    <source>
        <dbReference type="Proteomes" id="UP000001745"/>
    </source>
</evidence>
<dbReference type="Proteomes" id="UP000001745">
    <property type="component" value="Unassembled WGS sequence"/>
</dbReference>
<dbReference type="InParanoid" id="B8MMZ4"/>
<feature type="domain" description="Nucleoside phosphorylase" evidence="4">
    <location>
        <begin position="14"/>
        <end position="292"/>
    </location>
</feature>
<dbReference type="InterPro" id="IPR019734">
    <property type="entry name" value="TPR_rpt"/>
</dbReference>
<dbReference type="InterPro" id="IPR053137">
    <property type="entry name" value="NLR-like"/>
</dbReference>
<keyword evidence="2" id="KW-0812">Transmembrane</keyword>
<dbReference type="Gene3D" id="3.40.50.300">
    <property type="entry name" value="P-loop containing nucleotide triphosphate hydrolases"/>
    <property type="match status" value="1"/>
</dbReference>
<dbReference type="GO" id="GO:0003824">
    <property type="term" value="F:catalytic activity"/>
    <property type="evidence" value="ECO:0007669"/>
    <property type="project" value="InterPro"/>
</dbReference>
<dbReference type="InterPro" id="IPR027417">
    <property type="entry name" value="P-loop_NTPase"/>
</dbReference>
<dbReference type="AlphaFoldDB" id="B8MMZ4"/>
<accession>B8MMZ4</accession>
<dbReference type="InterPro" id="IPR035994">
    <property type="entry name" value="Nucleoside_phosphorylase_sf"/>
</dbReference>
<dbReference type="GeneID" id="8099224"/>